<dbReference type="InterPro" id="IPR002035">
    <property type="entry name" value="VWF_A"/>
</dbReference>
<proteinExistence type="predicted"/>
<keyword evidence="1" id="KW-0472">Membrane</keyword>
<reference evidence="3 4" key="1">
    <citation type="submission" date="2020-11" db="EMBL/GenBank/DDBJ databases">
        <title>A novel isolate from a Black sea contaminated sediment with potential to produce alkanes: Plantactinospora alkalitolerans sp. nov.</title>
        <authorList>
            <person name="Carro L."/>
            <person name="Veyisoglu A."/>
            <person name="Guven K."/>
            <person name="Schumann P."/>
            <person name="Klenk H.-P."/>
            <person name="Sahin N."/>
        </authorList>
    </citation>
    <scope>NUCLEOTIDE SEQUENCE [LARGE SCALE GENOMIC DNA]</scope>
    <source>
        <strain evidence="3 4">S1510</strain>
    </source>
</reference>
<feature type="transmembrane region" description="Helical" evidence="1">
    <location>
        <begin position="16"/>
        <end position="33"/>
    </location>
</feature>
<evidence type="ECO:0000256" key="1">
    <source>
        <dbReference type="SAM" id="Phobius"/>
    </source>
</evidence>
<keyword evidence="1" id="KW-1133">Transmembrane helix</keyword>
<dbReference type="CDD" id="cd00198">
    <property type="entry name" value="vWFA"/>
    <property type="match status" value="1"/>
</dbReference>
<dbReference type="PROSITE" id="PS50234">
    <property type="entry name" value="VWFA"/>
    <property type="match status" value="1"/>
</dbReference>
<dbReference type="RefSeq" id="WP_196204908.1">
    <property type="nucleotide sequence ID" value="NZ_JADPUN010000268.1"/>
</dbReference>
<evidence type="ECO:0000313" key="4">
    <source>
        <dbReference type="Proteomes" id="UP000638560"/>
    </source>
</evidence>
<feature type="domain" description="VWFA" evidence="2">
    <location>
        <begin position="449"/>
        <end position="600"/>
    </location>
</feature>
<dbReference type="Proteomes" id="UP000638560">
    <property type="component" value="Unassembled WGS sequence"/>
</dbReference>
<feature type="transmembrane region" description="Helical" evidence="1">
    <location>
        <begin position="39"/>
        <end position="58"/>
    </location>
</feature>
<organism evidence="3 4">
    <name type="scientific">Plantactinospora alkalitolerans</name>
    <dbReference type="NCBI Taxonomy" id="2789879"/>
    <lineage>
        <taxon>Bacteria</taxon>
        <taxon>Bacillati</taxon>
        <taxon>Actinomycetota</taxon>
        <taxon>Actinomycetes</taxon>
        <taxon>Micromonosporales</taxon>
        <taxon>Micromonosporaceae</taxon>
        <taxon>Plantactinospora</taxon>
    </lineage>
</organism>
<feature type="transmembrane region" description="Helical" evidence="1">
    <location>
        <begin position="84"/>
        <end position="105"/>
    </location>
</feature>
<keyword evidence="4" id="KW-1185">Reference proteome</keyword>
<evidence type="ECO:0000313" key="3">
    <source>
        <dbReference type="EMBL" id="MBF9133401.1"/>
    </source>
</evidence>
<dbReference type="SMART" id="SM00327">
    <property type="entry name" value="VWA"/>
    <property type="match status" value="1"/>
</dbReference>
<dbReference type="EMBL" id="JADPUN010000268">
    <property type="protein sequence ID" value="MBF9133401.1"/>
    <property type="molecule type" value="Genomic_DNA"/>
</dbReference>
<gene>
    <name evidence="3" type="ORF">I0C86_31240</name>
</gene>
<sequence>MADDESRSGKYRRLRVIVFALVALPIAGLGELLKKQASNSWLVLAGAMVVAAVSLWFTDIRRFVDWLLEWVEERYRAVSRRARWIAAGVLVLLVAATAVVVVRPFGDDDGCPPTTELRILTSPEGFQATRELAGEYARTTARANDGCPTVFPFVYAADTSAVSSALARQWADGKTEHPYVDLGPRPDAWLPDSTVDVRQVRDILARTLPDDLTANGRLPAPLKLITPIASSSIVLAGSAVPATPPDDAATLSGLVSRLLAKPKPSLSVADPESSTAGLLAATGYLHDAQNRLVDPAVARQRQQIVLASTASADDEASLLCAYLRTGRAPAAVLTSSRTWQRLLKGRTLGGTGCRAPVNAPWAPTSLTSEGVEGPVLDHPFVQFTWTSSRHNRAVDGFRDWLRGAGGRYLAEVGLAKPRNDCGALDKNPCVPEDLAATLELYQQAKLSGRVLLAVDASGSMTEGVGSGKGTRFTVATQGVVEALGQLGPHDEFGLWSFPNARGRSSPQLAGIAAGSPQHRKAVVGALRSVDPAGVTPLYATILAGLREVSGGGDAKRIRALVVLTDGEDTTSSLSLQQVAREVRKLSAASDVRLHVIATGDARCEEIPGREGTGLHLLTDAGKGECLSASPGKVPRTMAQLFTTLWSGR</sequence>
<keyword evidence="1" id="KW-0812">Transmembrane</keyword>
<evidence type="ECO:0000259" key="2">
    <source>
        <dbReference type="PROSITE" id="PS50234"/>
    </source>
</evidence>
<comment type="caution">
    <text evidence="3">The sequence shown here is derived from an EMBL/GenBank/DDBJ whole genome shotgun (WGS) entry which is preliminary data.</text>
</comment>
<dbReference type="Gene3D" id="3.40.50.410">
    <property type="entry name" value="von Willebrand factor, type A domain"/>
    <property type="match status" value="1"/>
</dbReference>
<protein>
    <submittedName>
        <fullName evidence="3">VWA domain-containing protein</fullName>
    </submittedName>
</protein>
<name>A0ABS0H4K9_9ACTN</name>
<dbReference type="InterPro" id="IPR036465">
    <property type="entry name" value="vWFA_dom_sf"/>
</dbReference>
<accession>A0ABS0H4K9</accession>
<dbReference type="SUPFAM" id="SSF53300">
    <property type="entry name" value="vWA-like"/>
    <property type="match status" value="1"/>
</dbReference>